<dbReference type="Gene3D" id="3.30.780.10">
    <property type="entry name" value="SUI1-like domain"/>
    <property type="match status" value="1"/>
</dbReference>
<comment type="similarity">
    <text evidence="1">Belongs to the DENR family.</text>
</comment>
<dbReference type="InterPro" id="IPR046447">
    <property type="entry name" value="DENR_C"/>
</dbReference>
<reference evidence="4" key="1">
    <citation type="submission" date="2022-06" db="EMBL/GenBank/DDBJ databases">
        <authorList>
            <person name="Berger JAMES D."/>
            <person name="Berger JAMES D."/>
        </authorList>
    </citation>
    <scope>NUCLEOTIDE SEQUENCE [LARGE SCALE GENOMIC DNA]</scope>
</reference>
<protein>
    <recommendedName>
        <fullName evidence="3">SUI1 domain-containing protein</fullName>
    </recommendedName>
</protein>
<evidence type="ECO:0000313" key="5">
    <source>
        <dbReference type="WBParaSite" id="SRDH1_20550.1"/>
    </source>
</evidence>
<dbReference type="GO" id="GO:0001731">
    <property type="term" value="P:formation of translation preinitiation complex"/>
    <property type="evidence" value="ECO:0007669"/>
    <property type="project" value="TreeGrafter"/>
</dbReference>
<dbReference type="Pfam" id="PF21023">
    <property type="entry name" value="DENR_N"/>
    <property type="match status" value="1"/>
</dbReference>
<dbReference type="AlphaFoldDB" id="A0AA85ESC4"/>
<dbReference type="PROSITE" id="PS50296">
    <property type="entry name" value="SUI1"/>
    <property type="match status" value="1"/>
</dbReference>
<dbReference type="PANTHER" id="PTHR12789">
    <property type="entry name" value="DENSITY-REGULATED PROTEIN HOMOLOG"/>
    <property type="match status" value="1"/>
</dbReference>
<keyword evidence="4" id="KW-1185">Reference proteome</keyword>
<dbReference type="CDD" id="cd11607">
    <property type="entry name" value="DENR_C"/>
    <property type="match status" value="1"/>
</dbReference>
<accession>A0AA85ESC4</accession>
<dbReference type="GO" id="GO:0003729">
    <property type="term" value="F:mRNA binding"/>
    <property type="evidence" value="ECO:0007669"/>
    <property type="project" value="TreeGrafter"/>
</dbReference>
<dbReference type="FunFam" id="3.30.780.10:FF:000004">
    <property type="entry name" value="density-regulated protein-like"/>
    <property type="match status" value="1"/>
</dbReference>
<dbReference type="InterPro" id="IPR050318">
    <property type="entry name" value="DENR/SUI1_TIF"/>
</dbReference>
<dbReference type="SUPFAM" id="SSF55159">
    <property type="entry name" value="eIF1-like"/>
    <property type="match status" value="1"/>
</dbReference>
<organism evidence="4 5">
    <name type="scientific">Schistosoma rodhaini</name>
    <dbReference type="NCBI Taxonomy" id="6188"/>
    <lineage>
        <taxon>Eukaryota</taxon>
        <taxon>Metazoa</taxon>
        <taxon>Spiralia</taxon>
        <taxon>Lophotrochozoa</taxon>
        <taxon>Platyhelminthes</taxon>
        <taxon>Trematoda</taxon>
        <taxon>Digenea</taxon>
        <taxon>Strigeidida</taxon>
        <taxon>Schistosomatoidea</taxon>
        <taxon>Schistosomatidae</taxon>
        <taxon>Schistosoma</taxon>
    </lineage>
</organism>
<dbReference type="PANTHER" id="PTHR12789:SF0">
    <property type="entry name" value="DENSITY-REGULATED PROTEIN"/>
    <property type="match status" value="1"/>
</dbReference>
<dbReference type="InterPro" id="IPR048517">
    <property type="entry name" value="DENR_N"/>
</dbReference>
<dbReference type="InterPro" id="IPR001950">
    <property type="entry name" value="SUI1"/>
</dbReference>
<evidence type="ECO:0000313" key="4">
    <source>
        <dbReference type="Proteomes" id="UP000050792"/>
    </source>
</evidence>
<dbReference type="InterPro" id="IPR036877">
    <property type="entry name" value="SUI1_dom_sf"/>
</dbReference>
<dbReference type="GO" id="GO:0002188">
    <property type="term" value="P:translation reinitiation"/>
    <property type="evidence" value="ECO:0007669"/>
    <property type="project" value="TreeGrafter"/>
</dbReference>
<feature type="region of interest" description="Disordered" evidence="2">
    <location>
        <begin position="89"/>
        <end position="118"/>
    </location>
</feature>
<reference evidence="5" key="2">
    <citation type="submission" date="2023-11" db="UniProtKB">
        <authorList>
            <consortium name="WormBaseParasite"/>
        </authorList>
    </citation>
    <scope>IDENTIFICATION</scope>
</reference>
<proteinExistence type="inferred from homology"/>
<evidence type="ECO:0000259" key="3">
    <source>
        <dbReference type="PROSITE" id="PS50296"/>
    </source>
</evidence>
<name>A0AA85ESC4_9TREM</name>
<dbReference type="Pfam" id="PF01253">
    <property type="entry name" value="SUI1"/>
    <property type="match status" value="1"/>
</dbReference>
<evidence type="ECO:0000256" key="2">
    <source>
        <dbReference type="SAM" id="MobiDB-lite"/>
    </source>
</evidence>
<dbReference type="Proteomes" id="UP000050792">
    <property type="component" value="Unassembled WGS sequence"/>
</dbReference>
<feature type="compositionally biased region" description="Basic residues" evidence="2">
    <location>
        <begin position="104"/>
        <end position="117"/>
    </location>
</feature>
<feature type="domain" description="SUI1" evidence="3">
    <location>
        <begin position="121"/>
        <end position="189"/>
    </location>
</feature>
<dbReference type="WBParaSite" id="SRDH1_20550.1">
    <property type="protein sequence ID" value="SRDH1_20550.1"/>
    <property type="gene ID" value="SRDH1_20550"/>
</dbReference>
<sequence>MTDTCRNDMSSVACLLQVQSFILTETVMTENYEYMPRARPYPDVEYPLTIKYCGECTMPLEYCEFSPFPDKCRAWLEKNLPEEFERLNTDDMNSNQTEAAPKGRQVRGGKGGPKKPVKQQIAVFKTSRGKKKYTTSVTGLSTFGIDLKAASKVFGHKFATGSSVTGNGDEIVIQGDVKDELINVLVEKWPEIDKDVIENLGEMKR</sequence>
<evidence type="ECO:0000256" key="1">
    <source>
        <dbReference type="ARBA" id="ARBA00007514"/>
    </source>
</evidence>
<dbReference type="GO" id="GO:0003743">
    <property type="term" value="F:translation initiation factor activity"/>
    <property type="evidence" value="ECO:0007669"/>
    <property type="project" value="InterPro"/>
</dbReference>